<name>A0A9Q1KFX7_9CARY</name>
<dbReference type="Proteomes" id="UP001153076">
    <property type="component" value="Unassembled WGS sequence"/>
</dbReference>
<dbReference type="EMBL" id="JAKOGI010000147">
    <property type="protein sequence ID" value="KAJ8442113.1"/>
    <property type="molecule type" value="Genomic_DNA"/>
</dbReference>
<evidence type="ECO:0000256" key="1">
    <source>
        <dbReference type="ARBA" id="ARBA00022821"/>
    </source>
</evidence>
<sequence length="224" mass="25587">MEIFRSFRLSSLESYPKVPIILWAYLLVCAGEKIPRDYTKERLQKVFLEKIATKSHLVLVLDDISNGDPNQSLRSKWDELRKLTESGSHRNKVLVTTLNTSVAITMGCDDPYPLENLNRTEHMVGSSSNSTSTRQKERKEYGVPERIDTLTSLKKLSILECPKLKLLPKQIANLSNLEGLQIKDCTILEEGCKEPTGEDWPLIQHVPRVRIIHSSPSLHPLFYF</sequence>
<dbReference type="OrthoDB" id="983746at2759"/>
<dbReference type="PANTHER" id="PTHR36766">
    <property type="entry name" value="PLANT BROAD-SPECTRUM MILDEW RESISTANCE PROTEIN RPW8"/>
    <property type="match status" value="1"/>
</dbReference>
<dbReference type="SUPFAM" id="SSF52540">
    <property type="entry name" value="P-loop containing nucleoside triphosphate hydrolases"/>
    <property type="match status" value="1"/>
</dbReference>
<keyword evidence="4" id="KW-1185">Reference proteome</keyword>
<feature type="region of interest" description="Disordered" evidence="2">
    <location>
        <begin position="122"/>
        <end position="141"/>
    </location>
</feature>
<protein>
    <recommendedName>
        <fullName evidence="5">NB-ARC domain-containing protein</fullName>
    </recommendedName>
</protein>
<dbReference type="AlphaFoldDB" id="A0A9Q1KFX7"/>
<organism evidence="3 4">
    <name type="scientific">Carnegiea gigantea</name>
    <dbReference type="NCBI Taxonomy" id="171969"/>
    <lineage>
        <taxon>Eukaryota</taxon>
        <taxon>Viridiplantae</taxon>
        <taxon>Streptophyta</taxon>
        <taxon>Embryophyta</taxon>
        <taxon>Tracheophyta</taxon>
        <taxon>Spermatophyta</taxon>
        <taxon>Magnoliopsida</taxon>
        <taxon>eudicotyledons</taxon>
        <taxon>Gunneridae</taxon>
        <taxon>Pentapetalae</taxon>
        <taxon>Caryophyllales</taxon>
        <taxon>Cactineae</taxon>
        <taxon>Cactaceae</taxon>
        <taxon>Cactoideae</taxon>
        <taxon>Echinocereeae</taxon>
        <taxon>Carnegiea</taxon>
    </lineage>
</organism>
<accession>A0A9Q1KFX7</accession>
<dbReference type="SUPFAM" id="SSF52047">
    <property type="entry name" value="RNI-like"/>
    <property type="match status" value="1"/>
</dbReference>
<dbReference type="Gene3D" id="3.80.10.10">
    <property type="entry name" value="Ribonuclease Inhibitor"/>
    <property type="match status" value="1"/>
</dbReference>
<evidence type="ECO:0008006" key="5">
    <source>
        <dbReference type="Google" id="ProtNLM"/>
    </source>
</evidence>
<proteinExistence type="predicted"/>
<keyword evidence="1" id="KW-0611">Plant defense</keyword>
<reference evidence="3" key="1">
    <citation type="submission" date="2022-04" db="EMBL/GenBank/DDBJ databases">
        <title>Carnegiea gigantea Genome sequencing and assembly v2.</title>
        <authorList>
            <person name="Copetti D."/>
            <person name="Sanderson M.J."/>
            <person name="Burquez A."/>
            <person name="Wojciechowski M.F."/>
        </authorList>
    </citation>
    <scope>NUCLEOTIDE SEQUENCE</scope>
    <source>
        <strain evidence="3">SGP5-SGP5p</strain>
        <tissue evidence="3">Aerial part</tissue>
    </source>
</reference>
<dbReference type="GO" id="GO:0006952">
    <property type="term" value="P:defense response"/>
    <property type="evidence" value="ECO:0007669"/>
    <property type="project" value="UniProtKB-KW"/>
</dbReference>
<comment type="caution">
    <text evidence="3">The sequence shown here is derived from an EMBL/GenBank/DDBJ whole genome shotgun (WGS) entry which is preliminary data.</text>
</comment>
<dbReference type="InterPro" id="IPR027417">
    <property type="entry name" value="P-loop_NTPase"/>
</dbReference>
<gene>
    <name evidence="3" type="ORF">Cgig2_007951</name>
</gene>
<evidence type="ECO:0000313" key="4">
    <source>
        <dbReference type="Proteomes" id="UP001153076"/>
    </source>
</evidence>
<evidence type="ECO:0000313" key="3">
    <source>
        <dbReference type="EMBL" id="KAJ8442113.1"/>
    </source>
</evidence>
<evidence type="ECO:0000256" key="2">
    <source>
        <dbReference type="SAM" id="MobiDB-lite"/>
    </source>
</evidence>
<dbReference type="PANTHER" id="PTHR36766:SF70">
    <property type="entry name" value="DISEASE RESISTANCE PROTEIN RGA4"/>
    <property type="match status" value="1"/>
</dbReference>
<dbReference type="InterPro" id="IPR032675">
    <property type="entry name" value="LRR_dom_sf"/>
</dbReference>